<feature type="signal peptide" evidence="1">
    <location>
        <begin position="1"/>
        <end position="23"/>
    </location>
</feature>
<evidence type="ECO:0000313" key="3">
    <source>
        <dbReference type="Proteomes" id="UP001321473"/>
    </source>
</evidence>
<accession>A0AAQ4EF09</accession>
<reference evidence="2 3" key="1">
    <citation type="journal article" date="2023" name="Arcadia Sci">
        <title>De novo assembly of a long-read Amblyomma americanum tick genome.</title>
        <authorList>
            <person name="Chou S."/>
            <person name="Poskanzer K.E."/>
            <person name="Rollins M."/>
            <person name="Thuy-Boun P.S."/>
        </authorList>
    </citation>
    <scope>NUCLEOTIDE SEQUENCE [LARGE SCALE GENOMIC DNA]</scope>
    <source>
        <strain evidence="2">F_SG_1</strain>
        <tissue evidence="2">Salivary glands</tissue>
    </source>
</reference>
<feature type="non-terminal residue" evidence="2">
    <location>
        <position position="79"/>
    </location>
</feature>
<keyword evidence="1" id="KW-0732">Signal</keyword>
<dbReference type="AlphaFoldDB" id="A0AAQ4EF09"/>
<proteinExistence type="predicted"/>
<protein>
    <recommendedName>
        <fullName evidence="4">Secreted protein</fullName>
    </recommendedName>
</protein>
<gene>
    <name evidence="2" type="ORF">V5799_012239</name>
</gene>
<dbReference type="Proteomes" id="UP001321473">
    <property type="component" value="Unassembled WGS sequence"/>
</dbReference>
<organism evidence="2 3">
    <name type="scientific">Amblyomma americanum</name>
    <name type="common">Lone star tick</name>
    <dbReference type="NCBI Taxonomy" id="6943"/>
    <lineage>
        <taxon>Eukaryota</taxon>
        <taxon>Metazoa</taxon>
        <taxon>Ecdysozoa</taxon>
        <taxon>Arthropoda</taxon>
        <taxon>Chelicerata</taxon>
        <taxon>Arachnida</taxon>
        <taxon>Acari</taxon>
        <taxon>Parasitiformes</taxon>
        <taxon>Ixodida</taxon>
        <taxon>Ixodoidea</taxon>
        <taxon>Ixodidae</taxon>
        <taxon>Amblyomminae</taxon>
        <taxon>Amblyomma</taxon>
    </lineage>
</organism>
<dbReference type="EMBL" id="JARKHS020017182">
    <property type="protein sequence ID" value="KAK8773228.1"/>
    <property type="molecule type" value="Genomic_DNA"/>
</dbReference>
<evidence type="ECO:0008006" key="4">
    <source>
        <dbReference type="Google" id="ProtNLM"/>
    </source>
</evidence>
<evidence type="ECO:0000256" key="1">
    <source>
        <dbReference type="SAM" id="SignalP"/>
    </source>
</evidence>
<sequence length="79" mass="9042">MNFFYSASFVLFILCLSCRIIHGCFNNQRTGFCPRRRTVFQDHCPNVTPWSCNWAELRCGCVAGTARRSDGKCVKPDEC</sequence>
<feature type="chain" id="PRO_5043024066" description="Secreted protein" evidence="1">
    <location>
        <begin position="24"/>
        <end position="79"/>
    </location>
</feature>
<comment type="caution">
    <text evidence="2">The sequence shown here is derived from an EMBL/GenBank/DDBJ whole genome shotgun (WGS) entry which is preliminary data.</text>
</comment>
<evidence type="ECO:0000313" key="2">
    <source>
        <dbReference type="EMBL" id="KAK8773228.1"/>
    </source>
</evidence>
<keyword evidence="3" id="KW-1185">Reference proteome</keyword>
<name>A0AAQ4EF09_AMBAM</name>